<evidence type="ECO:0000313" key="1">
    <source>
        <dbReference type="EMBL" id="KAF9488063.1"/>
    </source>
</evidence>
<accession>A0A9P6D9V7</accession>
<gene>
    <name evidence="1" type="ORF">BDN71DRAFT_1436407</name>
</gene>
<reference evidence="1" key="1">
    <citation type="submission" date="2020-11" db="EMBL/GenBank/DDBJ databases">
        <authorList>
            <consortium name="DOE Joint Genome Institute"/>
            <person name="Ahrendt S."/>
            <person name="Riley R."/>
            <person name="Andreopoulos W."/>
            <person name="Labutti K."/>
            <person name="Pangilinan J."/>
            <person name="Ruiz-Duenas F.J."/>
            <person name="Barrasa J.M."/>
            <person name="Sanchez-Garcia M."/>
            <person name="Camarero S."/>
            <person name="Miyauchi S."/>
            <person name="Serrano A."/>
            <person name="Linde D."/>
            <person name="Babiker R."/>
            <person name="Drula E."/>
            <person name="Ayuso-Fernandez I."/>
            <person name="Pacheco R."/>
            <person name="Padilla G."/>
            <person name="Ferreira P."/>
            <person name="Barriuso J."/>
            <person name="Kellner H."/>
            <person name="Castanera R."/>
            <person name="Alfaro M."/>
            <person name="Ramirez L."/>
            <person name="Pisabarro A.G."/>
            <person name="Kuo A."/>
            <person name="Tritt A."/>
            <person name="Lipzen A."/>
            <person name="He G."/>
            <person name="Yan M."/>
            <person name="Ng V."/>
            <person name="Cullen D."/>
            <person name="Martin F."/>
            <person name="Rosso M.-N."/>
            <person name="Henrissat B."/>
            <person name="Hibbett D."/>
            <person name="Martinez A.T."/>
            <person name="Grigoriev I.V."/>
        </authorList>
    </citation>
    <scope>NUCLEOTIDE SEQUENCE</scope>
    <source>
        <strain evidence="1">ATCC 90797</strain>
    </source>
</reference>
<proteinExistence type="predicted"/>
<name>A0A9P6D9V7_PLEER</name>
<keyword evidence="2" id="KW-1185">Reference proteome</keyword>
<organism evidence="1 2">
    <name type="scientific">Pleurotus eryngii</name>
    <name type="common">Boletus of the steppes</name>
    <dbReference type="NCBI Taxonomy" id="5323"/>
    <lineage>
        <taxon>Eukaryota</taxon>
        <taxon>Fungi</taxon>
        <taxon>Dikarya</taxon>
        <taxon>Basidiomycota</taxon>
        <taxon>Agaricomycotina</taxon>
        <taxon>Agaricomycetes</taxon>
        <taxon>Agaricomycetidae</taxon>
        <taxon>Agaricales</taxon>
        <taxon>Pleurotineae</taxon>
        <taxon>Pleurotaceae</taxon>
        <taxon>Pleurotus</taxon>
    </lineage>
</organism>
<comment type="caution">
    <text evidence="1">The sequence shown here is derived from an EMBL/GenBank/DDBJ whole genome shotgun (WGS) entry which is preliminary data.</text>
</comment>
<evidence type="ECO:0000313" key="2">
    <source>
        <dbReference type="Proteomes" id="UP000807025"/>
    </source>
</evidence>
<dbReference type="Proteomes" id="UP000807025">
    <property type="component" value="Unassembled WGS sequence"/>
</dbReference>
<protein>
    <submittedName>
        <fullName evidence="1">Uncharacterized protein</fullName>
    </submittedName>
</protein>
<dbReference type="AlphaFoldDB" id="A0A9P6D9V7"/>
<sequence length="186" mass="20730">MRSDVIVWDESRLCDNMEQCGKGYNAVGLLVVDLVPGSVRNWSRGAKVSKVEKHSIWICTSLCNTMLAGHMLVAETSQQPNSYYASELEDANANIGNSTATGSDIRELRAINTLNVPTTDFDLGSGQHCDLDDTWSQTPAFVPNTKRHADWYQKKAIGSDWVAFFNACSPDFHRKKGRHSGFWNTK</sequence>
<dbReference type="EMBL" id="MU154734">
    <property type="protein sequence ID" value="KAF9488063.1"/>
    <property type="molecule type" value="Genomic_DNA"/>
</dbReference>